<dbReference type="InterPro" id="IPR051681">
    <property type="entry name" value="Ser/Thr_Kinases-Pseudokinases"/>
</dbReference>
<dbReference type="SMART" id="SM00220">
    <property type="entry name" value="S_TKc"/>
    <property type="match status" value="1"/>
</dbReference>
<gene>
    <name evidence="3" type="ORF">EDD18DRAFT_1260901</name>
</gene>
<dbReference type="GO" id="GO:0004674">
    <property type="term" value="F:protein serine/threonine kinase activity"/>
    <property type="evidence" value="ECO:0007669"/>
    <property type="project" value="TreeGrafter"/>
</dbReference>
<evidence type="ECO:0000256" key="1">
    <source>
        <dbReference type="SAM" id="MobiDB-lite"/>
    </source>
</evidence>
<dbReference type="PROSITE" id="PS00108">
    <property type="entry name" value="PROTEIN_KINASE_ST"/>
    <property type="match status" value="1"/>
</dbReference>
<accession>A0AA39TFB3</accession>
<feature type="domain" description="Protein kinase" evidence="2">
    <location>
        <begin position="226"/>
        <end position="488"/>
    </location>
</feature>
<evidence type="ECO:0000313" key="3">
    <source>
        <dbReference type="EMBL" id="KAK0485441.1"/>
    </source>
</evidence>
<proteinExistence type="predicted"/>
<dbReference type="GO" id="GO:0005524">
    <property type="term" value="F:ATP binding"/>
    <property type="evidence" value="ECO:0007669"/>
    <property type="project" value="InterPro"/>
</dbReference>
<dbReference type="EMBL" id="JAUEPU010000051">
    <property type="protein sequence ID" value="KAK0485441.1"/>
    <property type="molecule type" value="Genomic_DNA"/>
</dbReference>
<dbReference type="Pfam" id="PF07714">
    <property type="entry name" value="PK_Tyr_Ser-Thr"/>
    <property type="match status" value="1"/>
</dbReference>
<dbReference type="AlphaFoldDB" id="A0AA39TFB3"/>
<feature type="region of interest" description="Disordered" evidence="1">
    <location>
        <begin position="98"/>
        <end position="141"/>
    </location>
</feature>
<feature type="region of interest" description="Disordered" evidence="1">
    <location>
        <begin position="1"/>
        <end position="76"/>
    </location>
</feature>
<dbReference type="InterPro" id="IPR001245">
    <property type="entry name" value="Ser-Thr/Tyr_kinase_cat_dom"/>
</dbReference>
<reference evidence="3" key="1">
    <citation type="submission" date="2023-06" db="EMBL/GenBank/DDBJ databases">
        <authorList>
            <consortium name="Lawrence Berkeley National Laboratory"/>
            <person name="Ahrendt S."/>
            <person name="Sahu N."/>
            <person name="Indic B."/>
            <person name="Wong-Bajracharya J."/>
            <person name="Merenyi Z."/>
            <person name="Ke H.-M."/>
            <person name="Monk M."/>
            <person name="Kocsube S."/>
            <person name="Drula E."/>
            <person name="Lipzen A."/>
            <person name="Balint B."/>
            <person name="Henrissat B."/>
            <person name="Andreopoulos B."/>
            <person name="Martin F.M."/>
            <person name="Harder C.B."/>
            <person name="Rigling D."/>
            <person name="Ford K.L."/>
            <person name="Foster G.D."/>
            <person name="Pangilinan J."/>
            <person name="Papanicolaou A."/>
            <person name="Barry K."/>
            <person name="LaButti K."/>
            <person name="Viragh M."/>
            <person name="Koriabine M."/>
            <person name="Yan M."/>
            <person name="Riley R."/>
            <person name="Champramary S."/>
            <person name="Plett K.L."/>
            <person name="Tsai I.J."/>
            <person name="Slot J."/>
            <person name="Sipos G."/>
            <person name="Plett J."/>
            <person name="Nagy L.G."/>
            <person name="Grigoriev I.V."/>
        </authorList>
    </citation>
    <scope>NUCLEOTIDE SEQUENCE</scope>
    <source>
        <strain evidence="3">HWK02</strain>
    </source>
</reference>
<evidence type="ECO:0000313" key="4">
    <source>
        <dbReference type="Proteomes" id="UP001175228"/>
    </source>
</evidence>
<comment type="caution">
    <text evidence="3">The sequence shown here is derived from an EMBL/GenBank/DDBJ whole genome shotgun (WGS) entry which is preliminary data.</text>
</comment>
<evidence type="ECO:0000259" key="2">
    <source>
        <dbReference type="PROSITE" id="PS50011"/>
    </source>
</evidence>
<organism evidence="3 4">
    <name type="scientific">Armillaria luteobubalina</name>
    <dbReference type="NCBI Taxonomy" id="153913"/>
    <lineage>
        <taxon>Eukaryota</taxon>
        <taxon>Fungi</taxon>
        <taxon>Dikarya</taxon>
        <taxon>Basidiomycota</taxon>
        <taxon>Agaricomycotina</taxon>
        <taxon>Agaricomycetes</taxon>
        <taxon>Agaricomycetidae</taxon>
        <taxon>Agaricales</taxon>
        <taxon>Marasmiineae</taxon>
        <taxon>Physalacriaceae</taxon>
        <taxon>Armillaria</taxon>
    </lineage>
</organism>
<dbReference type="InterPro" id="IPR011009">
    <property type="entry name" value="Kinase-like_dom_sf"/>
</dbReference>
<keyword evidence="4" id="KW-1185">Reference proteome</keyword>
<dbReference type="SUPFAM" id="SSF56112">
    <property type="entry name" value="Protein kinase-like (PK-like)"/>
    <property type="match status" value="1"/>
</dbReference>
<dbReference type="Gene3D" id="1.10.510.10">
    <property type="entry name" value="Transferase(Phosphotransferase) domain 1"/>
    <property type="match status" value="1"/>
</dbReference>
<dbReference type="Proteomes" id="UP001175228">
    <property type="component" value="Unassembled WGS sequence"/>
</dbReference>
<protein>
    <submittedName>
        <fullName evidence="3">Kinase-like domain-containing protein</fullName>
    </submittedName>
</protein>
<feature type="non-terminal residue" evidence="3">
    <location>
        <position position="521"/>
    </location>
</feature>
<sequence length="521" mass="57710">MPMHTTGGETSHGGSGPKITRPKLSHIIPPPDSSSVSTNPSHSPHADLFALGDDPHMRTMWSHPSEPPEPPTEHRLAEFDPSCMINGYPSPSGPLLNTSSGSKRKRAMPGWSPVKKAKPVDENQGDETISDTFLDKSRSDPGHSMNIRINNLVKQVTEVLSKSNISDQIRDLSVEEAQCTLDFLQDLLDVPGIPPLSKRTLLQTSLKLTRTHDCVPRCLVLRGFSKTGDRAFAVGHFGELWKGTIEGVKVAVKQARIFTSDNNIRKVLRQVRREAIIWRQCDHPNVLPFYGIFRDSAPSTYCLVSPFLDNGSLRQYMSKTYQALDITCGMDYLHTLSIVHGDLKGDNVLITDDCRAVIADFGISFVMGITTFATSTSSHKGGTIRWEAPEVLSGSPNNFPADVYSLACVYFEVFDGTIPWSNLRDGAVIKAVIVEKKHPPRPRKLPPQTGVRNLWWHLMVKCWAYEPSDRPTTHDLTESLRALGDPLLPKKNWDNPVLGRLRHSLVNVPSGLPPFLDIKGG</sequence>
<name>A0AA39TFB3_9AGAR</name>
<dbReference type="InterPro" id="IPR008271">
    <property type="entry name" value="Ser/Thr_kinase_AS"/>
</dbReference>
<dbReference type="InterPro" id="IPR000719">
    <property type="entry name" value="Prot_kinase_dom"/>
</dbReference>
<dbReference type="PANTHER" id="PTHR44329">
    <property type="entry name" value="SERINE/THREONINE-PROTEIN KINASE TNNI3K-RELATED"/>
    <property type="match status" value="1"/>
</dbReference>
<feature type="compositionally biased region" description="Low complexity" evidence="1">
    <location>
        <begin position="33"/>
        <end position="43"/>
    </location>
</feature>
<keyword evidence="3" id="KW-0418">Kinase</keyword>
<dbReference type="PROSITE" id="PS50011">
    <property type="entry name" value="PROTEIN_KINASE_DOM"/>
    <property type="match status" value="1"/>
</dbReference>
<keyword evidence="3" id="KW-0808">Transferase</keyword>